<dbReference type="InterPro" id="IPR036388">
    <property type="entry name" value="WH-like_DNA-bd_sf"/>
</dbReference>
<feature type="domain" description="HTH luxR-type" evidence="4">
    <location>
        <begin position="161"/>
        <end position="226"/>
    </location>
</feature>
<evidence type="ECO:0000313" key="5">
    <source>
        <dbReference type="EMBL" id="MFC2946857.1"/>
    </source>
</evidence>
<dbReference type="PRINTS" id="PR00038">
    <property type="entry name" value="HTHLUXR"/>
</dbReference>
<dbReference type="InterPro" id="IPR000792">
    <property type="entry name" value="Tscrpt_reg_LuxR_C"/>
</dbReference>
<proteinExistence type="predicted"/>
<evidence type="ECO:0000256" key="2">
    <source>
        <dbReference type="ARBA" id="ARBA00023125"/>
    </source>
</evidence>
<dbReference type="PROSITE" id="PS50043">
    <property type="entry name" value="HTH_LUXR_2"/>
    <property type="match status" value="1"/>
</dbReference>
<protein>
    <submittedName>
        <fullName evidence="5">Response regulator transcription factor</fullName>
    </submittedName>
</protein>
<keyword evidence="1" id="KW-0805">Transcription regulation</keyword>
<dbReference type="Gene3D" id="1.10.10.10">
    <property type="entry name" value="Winged helix-like DNA-binding domain superfamily/Winged helix DNA-binding domain"/>
    <property type="match status" value="1"/>
</dbReference>
<gene>
    <name evidence="5" type="ORF">ACFODW_00560</name>
</gene>
<evidence type="ECO:0000256" key="1">
    <source>
        <dbReference type="ARBA" id="ARBA00023015"/>
    </source>
</evidence>
<dbReference type="PANTHER" id="PTHR44688:SF16">
    <property type="entry name" value="DNA-BINDING TRANSCRIPTIONAL ACTIVATOR DEVR_DOSR"/>
    <property type="match status" value="1"/>
</dbReference>
<dbReference type="SUPFAM" id="SSF46894">
    <property type="entry name" value="C-terminal effector domain of the bipartite response regulators"/>
    <property type="match status" value="1"/>
</dbReference>
<comment type="caution">
    <text evidence="5">The sequence shown here is derived from an EMBL/GenBank/DDBJ whole genome shotgun (WGS) entry which is preliminary data.</text>
</comment>
<dbReference type="Pfam" id="PF00196">
    <property type="entry name" value="GerE"/>
    <property type="match status" value="1"/>
</dbReference>
<evidence type="ECO:0000313" key="6">
    <source>
        <dbReference type="Proteomes" id="UP001595387"/>
    </source>
</evidence>
<dbReference type="Proteomes" id="UP001595387">
    <property type="component" value="Unassembled WGS sequence"/>
</dbReference>
<reference evidence="6" key="1">
    <citation type="journal article" date="2019" name="Int. J. Syst. Evol. Microbiol.">
        <title>The Global Catalogue of Microorganisms (GCM) 10K type strain sequencing project: providing services to taxonomists for standard genome sequencing and annotation.</title>
        <authorList>
            <consortium name="The Broad Institute Genomics Platform"/>
            <consortium name="The Broad Institute Genome Sequencing Center for Infectious Disease"/>
            <person name="Wu L."/>
            <person name="Ma J."/>
        </authorList>
    </citation>
    <scope>NUCLEOTIDE SEQUENCE [LARGE SCALE GENOMIC DNA]</scope>
    <source>
        <strain evidence="6">KCTC 13193</strain>
    </source>
</reference>
<keyword evidence="3" id="KW-0804">Transcription</keyword>
<dbReference type="EMBL" id="JBHRRZ010000001">
    <property type="protein sequence ID" value="MFC2946857.1"/>
    <property type="molecule type" value="Genomic_DNA"/>
</dbReference>
<evidence type="ECO:0000256" key="3">
    <source>
        <dbReference type="ARBA" id="ARBA00023163"/>
    </source>
</evidence>
<evidence type="ECO:0000259" key="4">
    <source>
        <dbReference type="PROSITE" id="PS50043"/>
    </source>
</evidence>
<name>A0ABV7A1B8_9BACI</name>
<dbReference type="PANTHER" id="PTHR44688">
    <property type="entry name" value="DNA-BINDING TRANSCRIPTIONAL ACTIVATOR DEVR_DOSR"/>
    <property type="match status" value="1"/>
</dbReference>
<keyword evidence="2" id="KW-0238">DNA-binding</keyword>
<dbReference type="SMART" id="SM00421">
    <property type="entry name" value="HTH_LUXR"/>
    <property type="match status" value="1"/>
</dbReference>
<dbReference type="InterPro" id="IPR016032">
    <property type="entry name" value="Sig_transdc_resp-reg_C-effctor"/>
</dbReference>
<accession>A0ABV7A1B8</accession>
<dbReference type="RefSeq" id="WP_390301313.1">
    <property type="nucleotide sequence ID" value="NZ_JBHRRZ010000001.1"/>
</dbReference>
<organism evidence="5 6">
    <name type="scientific">Virgibacillus sediminis</name>
    <dbReference type="NCBI Taxonomy" id="202260"/>
    <lineage>
        <taxon>Bacteria</taxon>
        <taxon>Bacillati</taxon>
        <taxon>Bacillota</taxon>
        <taxon>Bacilli</taxon>
        <taxon>Bacillales</taxon>
        <taxon>Bacillaceae</taxon>
        <taxon>Virgibacillus</taxon>
    </lineage>
</organism>
<dbReference type="CDD" id="cd06170">
    <property type="entry name" value="LuxR_C_like"/>
    <property type="match status" value="1"/>
</dbReference>
<sequence>MSSATTILGSVQELEKINSHEGQLQQALKSYVGLFPVTNGYLFRYSSLGYLAEGIIVIEDNQLYSASSIRDDIRSIPGIHTAIYERQAKYYTGDEYLSQMGTKYIFTTTAGLVVPISTNNIVVGYIISTTFKNNYRIDTNMLASLTFYGQTLGKALYHSRSIQHSNLLSRREMEVMKMIANGDSTKEMADDLDISELTINQYVKTAIRKLGARNRTQAVAELFRKGILT</sequence>
<keyword evidence="6" id="KW-1185">Reference proteome</keyword>